<sequence length="117" mass="13904">MEKGLTEPDKEAAQHLVQLSGGNEEEESKGLEHNDRQKKKEKEKEEEGEEIRDEISERGKEEEEEDEHRPRKKQRFRSLASIYEATKPITNEHHGSRRSAGKEERKKDQDIRERRNR</sequence>
<feature type="compositionally biased region" description="Basic and acidic residues" evidence="1">
    <location>
        <begin position="1"/>
        <end position="13"/>
    </location>
</feature>
<protein>
    <submittedName>
        <fullName evidence="2">Histone H3.v1</fullName>
    </submittedName>
</protein>
<dbReference type="AlphaFoldDB" id="A0A8K0MVJ1"/>
<accession>A0A8K0MVJ1</accession>
<comment type="caution">
    <text evidence="2">The sequence shown here is derived from an EMBL/GenBank/DDBJ whole genome shotgun (WGS) entry which is preliminary data.</text>
</comment>
<dbReference type="PANTHER" id="PTHR35167">
    <property type="entry name" value="OS05G0216466 PROTEIN"/>
    <property type="match status" value="1"/>
</dbReference>
<reference evidence="2" key="1">
    <citation type="journal article" date="2017" name="Gigascience">
        <title>The genome draft of coconut (Cocos nucifera).</title>
        <authorList>
            <person name="Xiao Y."/>
            <person name="Xu P."/>
            <person name="Fan H."/>
            <person name="Baudouin L."/>
            <person name="Xia W."/>
            <person name="Bocs S."/>
            <person name="Xu J."/>
            <person name="Li Q."/>
            <person name="Guo A."/>
            <person name="Zhou L."/>
            <person name="Li J."/>
            <person name="Wu Y."/>
            <person name="Ma Z."/>
            <person name="Armero A."/>
            <person name="Issali A.E."/>
            <person name="Liu N."/>
            <person name="Peng M."/>
            <person name="Yang Y."/>
        </authorList>
    </citation>
    <scope>NUCLEOTIDE SEQUENCE</scope>
    <source>
        <tissue evidence="2">Spear leaf of Hainan Tall coconut</tissue>
    </source>
</reference>
<keyword evidence="3" id="KW-1185">Reference proteome</keyword>
<feature type="region of interest" description="Disordered" evidence="1">
    <location>
        <begin position="1"/>
        <end position="117"/>
    </location>
</feature>
<dbReference type="OrthoDB" id="1739516at2759"/>
<dbReference type="Proteomes" id="UP000797356">
    <property type="component" value="Chromosome 1"/>
</dbReference>
<proteinExistence type="predicted"/>
<organism evidence="2 3">
    <name type="scientific">Cocos nucifera</name>
    <name type="common">Coconut palm</name>
    <dbReference type="NCBI Taxonomy" id="13894"/>
    <lineage>
        <taxon>Eukaryota</taxon>
        <taxon>Viridiplantae</taxon>
        <taxon>Streptophyta</taxon>
        <taxon>Embryophyta</taxon>
        <taxon>Tracheophyta</taxon>
        <taxon>Spermatophyta</taxon>
        <taxon>Magnoliopsida</taxon>
        <taxon>Liliopsida</taxon>
        <taxon>Arecaceae</taxon>
        <taxon>Arecoideae</taxon>
        <taxon>Cocoseae</taxon>
        <taxon>Attaleinae</taxon>
        <taxon>Cocos</taxon>
    </lineage>
</organism>
<evidence type="ECO:0000313" key="2">
    <source>
        <dbReference type="EMBL" id="KAG1327972.1"/>
    </source>
</evidence>
<gene>
    <name evidence="2" type="ORF">COCNU_01G019060</name>
</gene>
<evidence type="ECO:0000313" key="3">
    <source>
        <dbReference type="Proteomes" id="UP000797356"/>
    </source>
</evidence>
<dbReference type="PANTHER" id="PTHR35167:SF3">
    <property type="entry name" value="OS05G0216466 PROTEIN"/>
    <property type="match status" value="1"/>
</dbReference>
<feature type="compositionally biased region" description="Basic and acidic residues" evidence="1">
    <location>
        <begin position="90"/>
        <end position="117"/>
    </location>
</feature>
<evidence type="ECO:0000256" key="1">
    <source>
        <dbReference type="SAM" id="MobiDB-lite"/>
    </source>
</evidence>
<feature type="compositionally biased region" description="Basic and acidic residues" evidence="1">
    <location>
        <begin position="28"/>
        <end position="45"/>
    </location>
</feature>
<name>A0A8K0MVJ1_COCNU</name>
<dbReference type="EMBL" id="CM017872">
    <property type="protein sequence ID" value="KAG1327972.1"/>
    <property type="molecule type" value="Genomic_DNA"/>
</dbReference>
<reference evidence="2" key="2">
    <citation type="submission" date="2019-07" db="EMBL/GenBank/DDBJ databases">
        <authorList>
            <person name="Yang Y."/>
            <person name="Bocs S."/>
            <person name="Baudouin L."/>
        </authorList>
    </citation>
    <scope>NUCLEOTIDE SEQUENCE</scope>
    <source>
        <tissue evidence="2">Spear leaf of Hainan Tall coconut</tissue>
    </source>
</reference>